<dbReference type="KEGG" id="sna:Snas_3866"/>
<keyword evidence="10" id="KW-1185">Reference proteome</keyword>
<feature type="transmembrane region" description="Helical" evidence="8">
    <location>
        <begin position="164"/>
        <end position="185"/>
    </location>
</feature>
<evidence type="ECO:0000256" key="4">
    <source>
        <dbReference type="ARBA" id="ARBA00022475"/>
    </source>
</evidence>
<keyword evidence="4" id="KW-1003">Cell membrane</keyword>
<evidence type="ECO:0000256" key="1">
    <source>
        <dbReference type="ARBA" id="ARBA00004651"/>
    </source>
</evidence>
<sequence length="700" mass="70858">MRTPAAAPDGVAATLSGRPPRRLLVATLFLAVLAAIVVLAAVHITQGTSGVNATDLLGLVFGGEDQQALRVLVASRMPRLAAALAVGIALGVSGAVLQSVARNHLASPDTLAVNAGAHLTVTFAAVVGLSLPMLPAGMLTFAGGLAAAGLVMAMAGGGSGTTRLILAGTATALAFHSLTMLLIILNDQTTVGLFAWGSGSLLQTNMAGFWQAVPVIGVAVLACLFLAPKLDILTLGDDTATVLGVKVTRTRVIATVLAVLLAATAVAVAGPVGFVGLCAPVVVRLLSRLAPGLARHRVLIPMAGLAGVVIVIGADVVVRAIFGAAAGIVIPVGVATSVLGAVVLVWLARRHRDAGGARQPATARIAMLRSRVFVTVLVTGLLVAVVAGFTLGMLGGDTWVLTGDVLNWLTGNTGPGFTHMLDQRFPRVLAALLGGAALAISGTVVQSVGRNPLADPGILGITGGAGLAAVIVISLYPAAGIGVMTVAIILGALLAFALVYGLAWRGGLNSDRLILIGVGVSTGVMALVTFIIVYTDPWNSGKALTWLSGTTYGRTLDQLVPVGLALAVIAPLVFTARREMDLLALDEDTPRVLGVRLERTRLGLLVAAALLAATAVAAVGVIGFVGLVAPHAARALVGSRHVRVLPVAALLGALLVSLSDSLGRTVIAPAQIPAGLVTAIIGTPYFLWLLWRSRTKGTIV</sequence>
<organism evidence="9 10">
    <name type="scientific">Stackebrandtia nassauensis (strain DSM 44728 / CIP 108903 / NRRL B-16338 / NBRC 102104 / LLR-40K-21)</name>
    <dbReference type="NCBI Taxonomy" id="446470"/>
    <lineage>
        <taxon>Bacteria</taxon>
        <taxon>Bacillati</taxon>
        <taxon>Actinomycetota</taxon>
        <taxon>Actinomycetes</taxon>
        <taxon>Glycomycetales</taxon>
        <taxon>Glycomycetaceae</taxon>
        <taxon>Stackebrandtia</taxon>
    </lineage>
</organism>
<feature type="transmembrane region" description="Helical" evidence="8">
    <location>
        <begin position="80"/>
        <end position="100"/>
    </location>
</feature>
<dbReference type="EMBL" id="CP001778">
    <property type="protein sequence ID" value="ADD43521.1"/>
    <property type="molecule type" value="Genomic_DNA"/>
</dbReference>
<dbReference type="HOGENOM" id="CLU_013016_7_2_11"/>
<feature type="transmembrane region" description="Helical" evidence="8">
    <location>
        <begin position="457"/>
        <end position="476"/>
    </location>
</feature>
<dbReference type="GO" id="GO:0033214">
    <property type="term" value="P:siderophore-iron import into cell"/>
    <property type="evidence" value="ECO:0007669"/>
    <property type="project" value="TreeGrafter"/>
</dbReference>
<keyword evidence="5 8" id="KW-0812">Transmembrane</keyword>
<comment type="similarity">
    <text evidence="2">Belongs to the binding-protein-dependent transport system permease family. FecCD subfamily.</text>
</comment>
<feature type="transmembrane region" description="Helical" evidence="8">
    <location>
        <begin position="372"/>
        <end position="394"/>
    </location>
</feature>
<accession>D3PYT8</accession>
<dbReference type="PANTHER" id="PTHR30472">
    <property type="entry name" value="FERRIC ENTEROBACTIN TRANSPORT SYSTEM PERMEASE PROTEIN"/>
    <property type="match status" value="1"/>
</dbReference>
<reference evidence="9 10" key="1">
    <citation type="journal article" date="2009" name="Stand. Genomic Sci.">
        <title>Complete genome sequence of Stackebrandtia nassauensis type strain (LLR-40K-21).</title>
        <authorList>
            <person name="Munk C."/>
            <person name="Lapidus A."/>
            <person name="Copeland A."/>
            <person name="Jando M."/>
            <person name="Mayilraj S."/>
            <person name="Glavina Del Rio T."/>
            <person name="Nolan M."/>
            <person name="Chen F."/>
            <person name="Lucas S."/>
            <person name="Tice H."/>
            <person name="Cheng J.F."/>
            <person name="Han C."/>
            <person name="Detter J.C."/>
            <person name="Bruce D."/>
            <person name="Goodwin L."/>
            <person name="Chain P."/>
            <person name="Pitluck S."/>
            <person name="Goker M."/>
            <person name="Ovchinikova G."/>
            <person name="Pati A."/>
            <person name="Ivanova N."/>
            <person name="Mavromatis K."/>
            <person name="Chen A."/>
            <person name="Palaniappan K."/>
            <person name="Land M."/>
            <person name="Hauser L."/>
            <person name="Chang Y.J."/>
            <person name="Jeffries C.D."/>
            <person name="Bristow J."/>
            <person name="Eisen J.A."/>
            <person name="Markowitz V."/>
            <person name="Hugenholtz P."/>
            <person name="Kyrpides N.C."/>
            <person name="Klenk H.P."/>
        </authorList>
    </citation>
    <scope>NUCLEOTIDE SEQUENCE [LARGE SCALE GENOMIC DNA]</scope>
    <source>
        <strain evidence="10">DSM 44728 / CIP 108903 / NRRL B-16338 / NBRC 102104 / LLR-40K-21</strain>
    </source>
</reference>
<feature type="transmembrane region" description="Helical" evidence="8">
    <location>
        <begin position="298"/>
        <end position="322"/>
    </location>
</feature>
<feature type="transmembrane region" description="Helical" evidence="8">
    <location>
        <begin position="23"/>
        <end position="42"/>
    </location>
</feature>
<dbReference type="NCBIfam" id="NF007867">
    <property type="entry name" value="PRK10577.1-3"/>
    <property type="match status" value="1"/>
</dbReference>
<dbReference type="InterPro" id="IPR000522">
    <property type="entry name" value="ABC_transptr_permease_BtuC"/>
</dbReference>
<evidence type="ECO:0000256" key="6">
    <source>
        <dbReference type="ARBA" id="ARBA00022989"/>
    </source>
</evidence>
<gene>
    <name evidence="9" type="ordered locus">Snas_3866</name>
</gene>
<dbReference type="SUPFAM" id="SSF81345">
    <property type="entry name" value="ABC transporter involved in vitamin B12 uptake, BtuC"/>
    <property type="match status" value="2"/>
</dbReference>
<evidence type="ECO:0000313" key="9">
    <source>
        <dbReference type="EMBL" id="ADD43521.1"/>
    </source>
</evidence>
<protein>
    <submittedName>
        <fullName evidence="9">Transport system permease protein</fullName>
    </submittedName>
</protein>
<name>D3PYT8_STANL</name>
<feature type="transmembrane region" description="Helical" evidence="8">
    <location>
        <begin position="328"/>
        <end position="348"/>
    </location>
</feature>
<keyword evidence="3" id="KW-0813">Transport</keyword>
<dbReference type="PANTHER" id="PTHR30472:SF37">
    <property type="entry name" value="FE(3+) DICITRATE TRANSPORT SYSTEM PERMEASE PROTEIN FECD-RELATED"/>
    <property type="match status" value="1"/>
</dbReference>
<evidence type="ECO:0000256" key="7">
    <source>
        <dbReference type="ARBA" id="ARBA00023136"/>
    </source>
</evidence>
<keyword evidence="7 8" id="KW-0472">Membrane</keyword>
<evidence type="ECO:0000256" key="3">
    <source>
        <dbReference type="ARBA" id="ARBA00022448"/>
    </source>
</evidence>
<proteinExistence type="inferred from homology"/>
<feature type="transmembrane region" description="Helical" evidence="8">
    <location>
        <begin position="425"/>
        <end position="445"/>
    </location>
</feature>
<dbReference type="Proteomes" id="UP000000844">
    <property type="component" value="Chromosome"/>
</dbReference>
<evidence type="ECO:0000313" key="10">
    <source>
        <dbReference type="Proteomes" id="UP000000844"/>
    </source>
</evidence>
<dbReference type="Pfam" id="PF01032">
    <property type="entry name" value="FecCD"/>
    <property type="match status" value="2"/>
</dbReference>
<evidence type="ECO:0000256" key="5">
    <source>
        <dbReference type="ARBA" id="ARBA00022692"/>
    </source>
</evidence>
<dbReference type="FunFam" id="1.10.3470.10:FF:000001">
    <property type="entry name" value="Vitamin B12 ABC transporter permease BtuC"/>
    <property type="match status" value="1"/>
</dbReference>
<feature type="transmembrane region" description="Helical" evidence="8">
    <location>
        <begin position="206"/>
        <end position="227"/>
    </location>
</feature>
<feature type="transmembrane region" description="Helical" evidence="8">
    <location>
        <begin position="602"/>
        <end position="629"/>
    </location>
</feature>
<keyword evidence="6 8" id="KW-1133">Transmembrane helix</keyword>
<evidence type="ECO:0000256" key="8">
    <source>
        <dbReference type="SAM" id="Phobius"/>
    </source>
</evidence>
<dbReference type="OrthoDB" id="9782305at2"/>
<feature type="transmembrane region" description="Helical" evidence="8">
    <location>
        <begin position="253"/>
        <end position="286"/>
    </location>
</feature>
<dbReference type="AlphaFoldDB" id="D3PYT8"/>
<dbReference type="Gene3D" id="1.10.3470.10">
    <property type="entry name" value="ABC transporter involved in vitamin B12 uptake, BtuC"/>
    <property type="match status" value="2"/>
</dbReference>
<dbReference type="STRING" id="446470.Snas_3866"/>
<feature type="transmembrane region" description="Helical" evidence="8">
    <location>
        <begin position="482"/>
        <end position="501"/>
    </location>
</feature>
<dbReference type="GO" id="GO:0022857">
    <property type="term" value="F:transmembrane transporter activity"/>
    <property type="evidence" value="ECO:0007669"/>
    <property type="project" value="InterPro"/>
</dbReference>
<dbReference type="InterPro" id="IPR037294">
    <property type="entry name" value="ABC_BtuC-like"/>
</dbReference>
<feature type="transmembrane region" description="Helical" evidence="8">
    <location>
        <begin position="555"/>
        <end position="574"/>
    </location>
</feature>
<dbReference type="eggNOG" id="COG0609">
    <property type="taxonomic scope" value="Bacteria"/>
</dbReference>
<dbReference type="CDD" id="cd06550">
    <property type="entry name" value="TM_ABC_iron-siderophores_like"/>
    <property type="match status" value="2"/>
</dbReference>
<evidence type="ECO:0000256" key="2">
    <source>
        <dbReference type="ARBA" id="ARBA00007935"/>
    </source>
</evidence>
<comment type="subcellular location">
    <subcellularLocation>
        <location evidence="1">Cell membrane</location>
        <topology evidence="1">Multi-pass membrane protein</topology>
    </subcellularLocation>
</comment>
<feature type="transmembrane region" description="Helical" evidence="8">
    <location>
        <begin position="513"/>
        <end position="535"/>
    </location>
</feature>
<dbReference type="RefSeq" id="WP_013019092.1">
    <property type="nucleotide sequence ID" value="NC_013947.1"/>
</dbReference>
<feature type="transmembrane region" description="Helical" evidence="8">
    <location>
        <begin position="670"/>
        <end position="691"/>
    </location>
</feature>
<dbReference type="GO" id="GO:0005886">
    <property type="term" value="C:plasma membrane"/>
    <property type="evidence" value="ECO:0007669"/>
    <property type="project" value="UniProtKB-SubCell"/>
</dbReference>